<comment type="caution">
    <text evidence="2">The sequence shown here is derived from an EMBL/GenBank/DDBJ whole genome shotgun (WGS) entry which is preliminary data.</text>
</comment>
<reference evidence="2 3" key="1">
    <citation type="journal article" date="2016" name="Genome Announc.">
        <title>Draft Genome Sequence of Criibacterium bergeronii gen. nov., sp. nov., Strain CCRI-22567T, Isolated from a Vaginal Sample from a Woman with Bacterial Vaginosis.</title>
        <authorList>
            <person name="Maheux A.F."/>
            <person name="Berube E."/>
            <person name="Boudreau D.K."/>
            <person name="Raymond F."/>
            <person name="Corbeil J."/>
            <person name="Roy P.H."/>
            <person name="Boissinot M."/>
            <person name="Omar R.F."/>
        </authorList>
    </citation>
    <scope>NUCLEOTIDE SEQUENCE [LARGE SCALE GENOMIC DNA]</scope>
    <source>
        <strain evidence="2 3">CCRI-22567</strain>
    </source>
</reference>
<dbReference type="Pfam" id="PF25309">
    <property type="entry name" value="ELLD"/>
    <property type="match status" value="1"/>
</dbReference>
<evidence type="ECO:0000313" key="3">
    <source>
        <dbReference type="Proteomes" id="UP000093352"/>
    </source>
</evidence>
<feature type="non-terminal residue" evidence="2">
    <location>
        <position position="96"/>
    </location>
</feature>
<gene>
    <name evidence="2" type="ORF">BBG48_010550</name>
</gene>
<dbReference type="Gene3D" id="3.90.1720.10">
    <property type="entry name" value="endopeptidase domain like (from Nostoc punctiforme)"/>
    <property type="match status" value="1"/>
</dbReference>
<dbReference type="InterPro" id="IPR057370">
    <property type="entry name" value="ELLD"/>
</dbReference>
<name>A0A371IIP0_9FIRM</name>
<evidence type="ECO:0000259" key="1">
    <source>
        <dbReference type="Pfam" id="PF25309"/>
    </source>
</evidence>
<organism evidence="2 3">
    <name type="scientific">Criibacterium bergeronii</name>
    <dbReference type="NCBI Taxonomy" id="1871336"/>
    <lineage>
        <taxon>Bacteria</taxon>
        <taxon>Bacillati</taxon>
        <taxon>Bacillota</taxon>
        <taxon>Clostridia</taxon>
        <taxon>Peptostreptococcales</taxon>
        <taxon>Filifactoraceae</taxon>
        <taxon>Criibacterium</taxon>
    </lineage>
</organism>
<protein>
    <recommendedName>
        <fullName evidence="1">Endolysin-like domain-containing protein</fullName>
    </recommendedName>
</protein>
<proteinExistence type="predicted"/>
<keyword evidence="3" id="KW-1185">Reference proteome</keyword>
<dbReference type="EMBL" id="MBEW02000055">
    <property type="protein sequence ID" value="RDY20348.1"/>
    <property type="molecule type" value="Genomic_DNA"/>
</dbReference>
<dbReference type="AlphaFoldDB" id="A0A371IIP0"/>
<accession>A0A371IIP0</accession>
<evidence type="ECO:0000313" key="2">
    <source>
        <dbReference type="EMBL" id="RDY20348.1"/>
    </source>
</evidence>
<dbReference type="Proteomes" id="UP000093352">
    <property type="component" value="Unassembled WGS sequence"/>
</dbReference>
<sequence length="96" mass="10764">MIDERVEKAVQFMEKIAKDNDHGYDQMYRWGEKGDYDCSSLTITAFDNAGFALKDLGATYTGNMSQALRRAGFKNVIHKINTRTGGGLQRGDILLN</sequence>
<feature type="domain" description="Endolysin-like" evidence="1">
    <location>
        <begin position="32"/>
        <end position="95"/>
    </location>
</feature>